<dbReference type="GO" id="GO:0043571">
    <property type="term" value="P:maintenance of CRISPR repeat elements"/>
    <property type="evidence" value="ECO:0007669"/>
    <property type="project" value="UniProtKB-UniRule"/>
</dbReference>
<keyword evidence="5 10" id="KW-0460">Magnesium</keyword>
<sequence length="334" mass="38733">MSDLFIQDSSLKLSLADNRIVIKNQARELVREIHIDKVDSILLLGHPQITTQLLKKLSLRNINVYYFSKNGHFVSYLDSCRQDDFEKQEEQARAHFDDYFRLKLAQKIVSAKLRHQMNLLSSFDDDGVLEEKDFQVFQNAIKKIQTASSVHEIMGYEGSCAKSYFYHLNLLTPVAFKFSGRSRRPAQDAFNSLLNLGYSLLYSFVIGAIKKSGLSLGFAMIHESHKHHAAFASDLMEEWRPVIVDNTVLSLIREGILIQKDFEEDPHLGIVLKTDAQKIFVEKLSLRMFEIHQYLEDDKKRYSFAYTLDMQLNSLIRAFKEKDPNCYLASYTRR</sequence>
<dbReference type="GO" id="GO:0016787">
    <property type="term" value="F:hydrolase activity"/>
    <property type="evidence" value="ECO:0007669"/>
    <property type="project" value="UniProtKB-KW"/>
</dbReference>
<protein>
    <recommendedName>
        <fullName evidence="10">CRISPR-associated endonuclease Cas1</fullName>
        <ecNumber evidence="10">3.1.-.-</ecNumber>
    </recommendedName>
</protein>
<keyword evidence="1 10" id="KW-0540">Nuclease</keyword>
<keyword evidence="7 10" id="KW-0238">DNA-binding</keyword>
<organism evidence="11">
    <name type="scientific">Streptococcus sobrinus</name>
    <dbReference type="NCBI Taxonomy" id="1310"/>
    <lineage>
        <taxon>Bacteria</taxon>
        <taxon>Bacillati</taxon>
        <taxon>Bacillota</taxon>
        <taxon>Bacilli</taxon>
        <taxon>Lactobacillales</taxon>
        <taxon>Streptococcaceae</taxon>
        <taxon>Streptococcus</taxon>
    </lineage>
</organism>
<evidence type="ECO:0000256" key="1">
    <source>
        <dbReference type="ARBA" id="ARBA00022722"/>
    </source>
</evidence>
<comment type="cofactor">
    <cofactor evidence="10">
        <name>Mg(2+)</name>
        <dbReference type="ChEBI" id="CHEBI:18420"/>
    </cofactor>
    <cofactor evidence="10">
        <name>Mn(2+)</name>
        <dbReference type="ChEBI" id="CHEBI:29035"/>
    </cofactor>
</comment>
<comment type="similarity">
    <text evidence="10">Belongs to the CRISPR-associated endonuclease Cas1 family.</text>
</comment>
<dbReference type="Pfam" id="PF01867">
    <property type="entry name" value="Cas_Cas1"/>
    <property type="match status" value="1"/>
</dbReference>
<accession>A0A089ZXK9</accession>
<dbReference type="HAMAP" id="MF_01470">
    <property type="entry name" value="Cas1"/>
    <property type="match status" value="1"/>
</dbReference>
<feature type="binding site" evidence="10">
    <location>
        <position position="157"/>
    </location>
    <ligand>
        <name>Mn(2+)</name>
        <dbReference type="ChEBI" id="CHEBI:29035"/>
    </ligand>
</feature>
<dbReference type="Gene3D" id="3.100.10.20">
    <property type="entry name" value="CRISPR-associated endonuclease Cas1, N-terminal domain"/>
    <property type="match status" value="1"/>
</dbReference>
<dbReference type="GO" id="GO:0004519">
    <property type="term" value="F:endonuclease activity"/>
    <property type="evidence" value="ECO:0007669"/>
    <property type="project" value="UniProtKB-UniRule"/>
</dbReference>
<dbReference type="InterPro" id="IPR042211">
    <property type="entry name" value="CRISPR-assoc_Cas1_N"/>
</dbReference>
<dbReference type="PANTHER" id="PTHR34353">
    <property type="entry name" value="CRISPR-ASSOCIATED ENDONUCLEASE CAS1 1"/>
    <property type="match status" value="1"/>
</dbReference>
<dbReference type="GO" id="GO:0003677">
    <property type="term" value="F:DNA binding"/>
    <property type="evidence" value="ECO:0007669"/>
    <property type="project" value="UniProtKB-KW"/>
</dbReference>
<dbReference type="CDD" id="cd09634">
    <property type="entry name" value="Cas1_I-II-III"/>
    <property type="match status" value="1"/>
</dbReference>
<dbReference type="NCBIfam" id="TIGR00287">
    <property type="entry name" value="cas1"/>
    <property type="match status" value="1"/>
</dbReference>
<dbReference type="EMBL" id="AB853887">
    <property type="protein sequence ID" value="BAP47529.1"/>
    <property type="molecule type" value="Genomic_DNA"/>
</dbReference>
<dbReference type="AlphaFoldDB" id="A0A089ZXK9"/>
<feature type="binding site" evidence="10">
    <location>
        <position position="222"/>
    </location>
    <ligand>
        <name>Mn(2+)</name>
        <dbReference type="ChEBI" id="CHEBI:29035"/>
    </ligand>
</feature>
<comment type="subunit">
    <text evidence="9 10">Homodimer, forms a heterotetramer with a Cas2 homodimer.</text>
</comment>
<reference evidence="11" key="1">
    <citation type="submission" date="2013-09" db="EMBL/GenBank/DDBJ databases">
        <title>Nucleotide sequence analysis of clustered regularly interspaced short palindromic repeats, CRISPR, in Streptococcus sobrinus.</title>
        <authorList>
            <person name="Tamura H."/>
        </authorList>
    </citation>
    <scope>NUCLEOTIDE SEQUENCE</scope>
    <source>
        <strain evidence="11">MT615R</strain>
    </source>
</reference>
<evidence type="ECO:0000256" key="2">
    <source>
        <dbReference type="ARBA" id="ARBA00022723"/>
    </source>
</evidence>
<evidence type="ECO:0000313" key="11">
    <source>
        <dbReference type="EMBL" id="BAP47529.1"/>
    </source>
</evidence>
<keyword evidence="8 10" id="KW-0464">Manganese</keyword>
<dbReference type="InterPro" id="IPR050646">
    <property type="entry name" value="Cas1"/>
</dbReference>
<evidence type="ECO:0000256" key="5">
    <source>
        <dbReference type="ARBA" id="ARBA00022842"/>
    </source>
</evidence>
<dbReference type="GO" id="GO:0046872">
    <property type="term" value="F:metal ion binding"/>
    <property type="evidence" value="ECO:0007669"/>
    <property type="project" value="UniProtKB-UniRule"/>
</dbReference>
<dbReference type="InterPro" id="IPR002729">
    <property type="entry name" value="CRISPR-assoc_Cas1"/>
</dbReference>
<evidence type="ECO:0000256" key="10">
    <source>
        <dbReference type="HAMAP-Rule" id="MF_01470"/>
    </source>
</evidence>
<keyword evidence="2 10" id="KW-0479">Metal-binding</keyword>
<dbReference type="InterPro" id="IPR042206">
    <property type="entry name" value="CRISPR-assoc_Cas1_C"/>
</dbReference>
<evidence type="ECO:0000256" key="4">
    <source>
        <dbReference type="ARBA" id="ARBA00022801"/>
    </source>
</evidence>
<gene>
    <name evidence="10" type="primary">cas1</name>
</gene>
<dbReference type="EC" id="3.1.-.-" evidence="10"/>
<dbReference type="Gene3D" id="1.20.120.920">
    <property type="entry name" value="CRISPR-associated endonuclease Cas1, C-terminal domain"/>
    <property type="match status" value="1"/>
</dbReference>
<evidence type="ECO:0000256" key="6">
    <source>
        <dbReference type="ARBA" id="ARBA00023118"/>
    </source>
</evidence>
<dbReference type="PANTHER" id="PTHR34353:SF2">
    <property type="entry name" value="CRISPR-ASSOCIATED ENDONUCLEASE CAS1 1"/>
    <property type="match status" value="1"/>
</dbReference>
<feature type="binding site" evidence="10">
    <location>
        <position position="237"/>
    </location>
    <ligand>
        <name>Mn(2+)</name>
        <dbReference type="ChEBI" id="CHEBI:29035"/>
    </ligand>
</feature>
<keyword evidence="3 10" id="KW-0255">Endonuclease</keyword>
<evidence type="ECO:0000256" key="7">
    <source>
        <dbReference type="ARBA" id="ARBA00023125"/>
    </source>
</evidence>
<comment type="function">
    <text evidence="10">CRISPR (clustered regularly interspaced short palindromic repeat), is an adaptive immune system that provides protection against mobile genetic elements (viruses, transposable elements and conjugative plasmids). CRISPR clusters contain spacers, sequences complementary to antecedent mobile elements, and target invading nucleic acids. CRISPR clusters are transcribed and processed into CRISPR RNA (crRNA). Acts as a dsDNA endonuclease. Involved in the integration of spacer DNA into the CRISPR cassette.</text>
</comment>
<name>A0A089ZXK9_9STRE</name>
<evidence type="ECO:0000256" key="9">
    <source>
        <dbReference type="ARBA" id="ARBA00038592"/>
    </source>
</evidence>
<keyword evidence="4 10" id="KW-0378">Hydrolase</keyword>
<evidence type="ECO:0000256" key="3">
    <source>
        <dbReference type="ARBA" id="ARBA00022759"/>
    </source>
</evidence>
<evidence type="ECO:0000256" key="8">
    <source>
        <dbReference type="ARBA" id="ARBA00023211"/>
    </source>
</evidence>
<proteinExistence type="inferred from homology"/>
<keyword evidence="6 10" id="KW-0051">Antiviral defense</keyword>
<dbReference type="GO" id="GO:0051607">
    <property type="term" value="P:defense response to virus"/>
    <property type="evidence" value="ECO:0007669"/>
    <property type="project" value="UniProtKB-UniRule"/>
</dbReference>